<name>A0ACC1IMV6_9FUNG</name>
<organism evidence="1 2">
    <name type="scientific">Kickxella alabastrina</name>
    <dbReference type="NCBI Taxonomy" id="61397"/>
    <lineage>
        <taxon>Eukaryota</taxon>
        <taxon>Fungi</taxon>
        <taxon>Fungi incertae sedis</taxon>
        <taxon>Zoopagomycota</taxon>
        <taxon>Kickxellomycotina</taxon>
        <taxon>Kickxellomycetes</taxon>
        <taxon>Kickxellales</taxon>
        <taxon>Kickxellaceae</taxon>
        <taxon>Kickxella</taxon>
    </lineage>
</organism>
<comment type="caution">
    <text evidence="1">The sequence shown here is derived from an EMBL/GenBank/DDBJ whole genome shotgun (WGS) entry which is preliminary data.</text>
</comment>
<dbReference type="EMBL" id="JANBPG010000365">
    <property type="protein sequence ID" value="KAJ1897122.1"/>
    <property type="molecule type" value="Genomic_DNA"/>
</dbReference>
<protein>
    <submittedName>
        <fullName evidence="1">Zinc resistance conferring protein</fullName>
    </submittedName>
</protein>
<gene>
    <name evidence="1" type="primary">ZRC1_1</name>
    <name evidence="1" type="ORF">LPJ66_003579</name>
</gene>
<keyword evidence="2" id="KW-1185">Reference proteome</keyword>
<dbReference type="Proteomes" id="UP001150581">
    <property type="component" value="Unassembled WGS sequence"/>
</dbReference>
<reference evidence="1" key="1">
    <citation type="submission" date="2022-07" db="EMBL/GenBank/DDBJ databases">
        <title>Phylogenomic reconstructions and comparative analyses of Kickxellomycotina fungi.</title>
        <authorList>
            <person name="Reynolds N.K."/>
            <person name="Stajich J.E."/>
            <person name="Barry K."/>
            <person name="Grigoriev I.V."/>
            <person name="Crous P."/>
            <person name="Smith M.E."/>
        </authorList>
    </citation>
    <scope>NUCLEOTIDE SEQUENCE</scope>
    <source>
        <strain evidence="1">Benny 63K</strain>
    </source>
</reference>
<feature type="non-terminal residue" evidence="1">
    <location>
        <position position="58"/>
    </location>
</feature>
<proteinExistence type="predicted"/>
<accession>A0ACC1IMV6</accession>
<evidence type="ECO:0000313" key="2">
    <source>
        <dbReference type="Proteomes" id="UP001150581"/>
    </source>
</evidence>
<evidence type="ECO:0000313" key="1">
    <source>
        <dbReference type="EMBL" id="KAJ1897122.1"/>
    </source>
</evidence>
<sequence length="58" mass="6238">MLKLSRSAKVSIMLGLSATMFFVELVVGIIAGSITLIADSFHMLNDVLGMVIALWAIK</sequence>